<evidence type="ECO:0000313" key="5">
    <source>
        <dbReference type="Proteomes" id="UP000006238"/>
    </source>
</evidence>
<dbReference type="HOGENOM" id="CLU_031506_4_0_9"/>
<proteinExistence type="predicted"/>
<feature type="binding site" evidence="3">
    <location>
        <position position="8"/>
    </location>
    <ligand>
        <name>a divalent metal cation</name>
        <dbReference type="ChEBI" id="CHEBI:60240"/>
        <label>1</label>
    </ligand>
</feature>
<dbReference type="Gene3D" id="3.20.20.140">
    <property type="entry name" value="Metal-dependent hydrolases"/>
    <property type="match status" value="1"/>
</dbReference>
<dbReference type="FunFam" id="3.20.20.140:FF:000005">
    <property type="entry name" value="TatD family hydrolase"/>
    <property type="match status" value="1"/>
</dbReference>
<dbReference type="Pfam" id="PF01026">
    <property type="entry name" value="TatD_DNase"/>
    <property type="match status" value="1"/>
</dbReference>
<accession>D4RYH1</accession>
<keyword evidence="5" id="KW-1185">Reference proteome</keyword>
<dbReference type="PANTHER" id="PTHR46124">
    <property type="entry name" value="D-AMINOACYL-TRNA DEACYLASE"/>
    <property type="match status" value="1"/>
</dbReference>
<organism evidence="4 5">
    <name type="scientific">Eshraghiella crossota DSM 2876</name>
    <dbReference type="NCBI Taxonomy" id="511680"/>
    <lineage>
        <taxon>Bacteria</taxon>
        <taxon>Bacillati</taxon>
        <taxon>Bacillota</taxon>
        <taxon>Clostridia</taxon>
        <taxon>Lachnospirales</taxon>
        <taxon>Lachnospiraceae</taxon>
        <taxon>Eshraghiella</taxon>
    </lineage>
</organism>
<dbReference type="InterPro" id="IPR001130">
    <property type="entry name" value="TatD-like"/>
</dbReference>
<dbReference type="SUPFAM" id="SSF51556">
    <property type="entry name" value="Metallo-dependent hydrolases"/>
    <property type="match status" value="1"/>
</dbReference>
<feature type="binding site" evidence="3">
    <location>
        <position position="10"/>
    </location>
    <ligand>
        <name>a divalent metal cation</name>
        <dbReference type="ChEBI" id="CHEBI:60240"/>
        <label>1</label>
    </ligand>
</feature>
<evidence type="ECO:0000256" key="2">
    <source>
        <dbReference type="ARBA" id="ARBA00022801"/>
    </source>
</evidence>
<evidence type="ECO:0000256" key="3">
    <source>
        <dbReference type="PIRSR" id="PIRSR005902-1"/>
    </source>
</evidence>
<dbReference type="GO" id="GO:0046872">
    <property type="term" value="F:metal ion binding"/>
    <property type="evidence" value="ECO:0007669"/>
    <property type="project" value="UniProtKB-KW"/>
</dbReference>
<dbReference type="PIRSF" id="PIRSF005902">
    <property type="entry name" value="DNase_TatD"/>
    <property type="match status" value="1"/>
</dbReference>
<dbReference type="InterPro" id="IPR018228">
    <property type="entry name" value="DNase_TatD-rel_CS"/>
</dbReference>
<dbReference type="GeneID" id="98917180"/>
<dbReference type="CDD" id="cd01310">
    <property type="entry name" value="TatD_DNAse"/>
    <property type="match status" value="1"/>
</dbReference>
<dbReference type="STRING" id="45851.BHV86_01690"/>
<keyword evidence="2 4" id="KW-0378">Hydrolase</keyword>
<feature type="binding site" evidence="3">
    <location>
        <position position="95"/>
    </location>
    <ligand>
        <name>a divalent metal cation</name>
        <dbReference type="ChEBI" id="CHEBI:60240"/>
        <label>1</label>
    </ligand>
</feature>
<dbReference type="InterPro" id="IPR015991">
    <property type="entry name" value="TatD/YcfH-like"/>
</dbReference>
<dbReference type="AlphaFoldDB" id="D4RYH1"/>
<feature type="binding site" evidence="3">
    <location>
        <position position="131"/>
    </location>
    <ligand>
        <name>a divalent metal cation</name>
        <dbReference type="ChEBI" id="CHEBI:60240"/>
        <label>2</label>
    </ligand>
</feature>
<dbReference type="EMBL" id="ABWN01000022">
    <property type="protein sequence ID" value="EFF69071.1"/>
    <property type="molecule type" value="Genomic_DNA"/>
</dbReference>
<dbReference type="GO" id="GO:0004536">
    <property type="term" value="F:DNA nuclease activity"/>
    <property type="evidence" value="ECO:0007669"/>
    <property type="project" value="InterPro"/>
</dbReference>
<evidence type="ECO:0000313" key="4">
    <source>
        <dbReference type="EMBL" id="EFF69071.1"/>
    </source>
</evidence>
<dbReference type="InterPro" id="IPR032466">
    <property type="entry name" value="Metal_Hydrolase"/>
</dbReference>
<dbReference type="NCBIfam" id="TIGR00010">
    <property type="entry name" value="YchF/TatD family DNA exonuclease"/>
    <property type="match status" value="1"/>
</dbReference>
<dbReference type="PANTHER" id="PTHR46124:SF2">
    <property type="entry name" value="D-AMINOACYL-TRNA DEACYLASE"/>
    <property type="match status" value="1"/>
</dbReference>
<sequence>MTGIFESHAHYEDEAFDEDRDVLLKSLPENGIKYVVDVGSSIDTCHKIIELIPKWDYMYGALGIHPEEIRTVTDEDMEWLRKEAAANGKIVAIGEIGLDYYWDKDNKEQQKEFFERQLVLAKELKKPVIVHSREAALDTYEVIKASADRDNSGVIHCFSYSKEEAKKYLDMGFYIGIGGVLTFKKAAKIREVVEYVPIDRILLETDCPYLAPEPFRGKRNSSLYIPEVVKKIAEIKQLDYDEVIDITFKNGRRMYGI</sequence>
<dbReference type="PROSITE" id="PS01091">
    <property type="entry name" value="TATD_3"/>
    <property type="match status" value="1"/>
</dbReference>
<feature type="binding site" evidence="3">
    <location>
        <position position="206"/>
    </location>
    <ligand>
        <name>a divalent metal cation</name>
        <dbReference type="ChEBI" id="CHEBI:60240"/>
        <label>1</label>
    </ligand>
</feature>
<name>D4RYH1_9FIRM</name>
<dbReference type="GO" id="GO:0016788">
    <property type="term" value="F:hydrolase activity, acting on ester bonds"/>
    <property type="evidence" value="ECO:0007669"/>
    <property type="project" value="InterPro"/>
</dbReference>
<protein>
    <submittedName>
        <fullName evidence="4">Hydrolase, TatD family</fullName>
    </submittedName>
</protein>
<dbReference type="eggNOG" id="COG0084">
    <property type="taxonomic scope" value="Bacteria"/>
</dbReference>
<gene>
    <name evidence="4" type="ORF">BUTYVIB_00877</name>
</gene>
<feature type="binding site" evidence="3">
    <location>
        <position position="156"/>
    </location>
    <ligand>
        <name>a divalent metal cation</name>
        <dbReference type="ChEBI" id="CHEBI:60240"/>
        <label>2</label>
    </ligand>
</feature>
<dbReference type="Proteomes" id="UP000006238">
    <property type="component" value="Unassembled WGS sequence"/>
</dbReference>
<comment type="caution">
    <text evidence="4">The sequence shown here is derived from an EMBL/GenBank/DDBJ whole genome shotgun (WGS) entry which is preliminary data.</text>
</comment>
<dbReference type="RefSeq" id="WP_005602041.1">
    <property type="nucleotide sequence ID" value="NZ_GG663521.1"/>
</dbReference>
<evidence type="ECO:0000256" key="1">
    <source>
        <dbReference type="ARBA" id="ARBA00022723"/>
    </source>
</evidence>
<reference evidence="4 5" key="1">
    <citation type="submission" date="2010-02" db="EMBL/GenBank/DDBJ databases">
        <authorList>
            <person name="Weinstock G."/>
            <person name="Sodergren E."/>
            <person name="Clifton S."/>
            <person name="Fulton L."/>
            <person name="Fulton B."/>
            <person name="Courtney L."/>
            <person name="Fronick C."/>
            <person name="Harrison M."/>
            <person name="Strong C."/>
            <person name="Farmer C."/>
            <person name="Delahaunty K."/>
            <person name="Markovic C."/>
            <person name="Hall O."/>
            <person name="Minx P."/>
            <person name="Tomlinson C."/>
            <person name="Mitreva M."/>
            <person name="Nelson J."/>
            <person name="Hou S."/>
            <person name="Wollam A."/>
            <person name="Pepin K.H."/>
            <person name="Johnson M."/>
            <person name="Bhonagiri V."/>
            <person name="Zhang X."/>
            <person name="Suruliraj S."/>
            <person name="Warren W."/>
            <person name="Chinwalla A."/>
            <person name="Mardis E.R."/>
            <person name="Wilson R.K."/>
        </authorList>
    </citation>
    <scope>NUCLEOTIDE SEQUENCE [LARGE SCALE GENOMIC DNA]</scope>
    <source>
        <strain evidence="4 5">DSM 2876</strain>
    </source>
</reference>
<keyword evidence="1 3" id="KW-0479">Metal-binding</keyword>